<feature type="domain" description="Aldehyde dehydrogenase" evidence="7">
    <location>
        <begin position="10"/>
        <end position="426"/>
    </location>
</feature>
<dbReference type="Gene3D" id="3.40.605.10">
    <property type="entry name" value="Aldehyde Dehydrogenase, Chain A, domain 1"/>
    <property type="match status" value="1"/>
</dbReference>
<dbReference type="SUPFAM" id="SSF53720">
    <property type="entry name" value="ALDH-like"/>
    <property type="match status" value="1"/>
</dbReference>
<dbReference type="AlphaFoldDB" id="A0A140DRD4"/>
<dbReference type="PIRSF" id="PIRSF036492">
    <property type="entry name" value="ALDH"/>
    <property type="match status" value="1"/>
</dbReference>
<evidence type="ECO:0000256" key="1">
    <source>
        <dbReference type="ARBA" id="ARBA00009986"/>
    </source>
</evidence>
<feature type="active site" evidence="4">
    <location>
        <position position="246"/>
    </location>
</feature>
<feature type="active site" evidence="4 5">
    <location>
        <position position="212"/>
    </location>
</feature>
<dbReference type="InterPro" id="IPR015590">
    <property type="entry name" value="Aldehyde_DH_dom"/>
</dbReference>
<dbReference type="InterPro" id="IPR029510">
    <property type="entry name" value="Ald_DH_CS_GLU"/>
</dbReference>
<dbReference type="STRING" id="1702221.AALO17_00770"/>
<dbReference type="PATRIC" id="fig|1702221.3.peg.73"/>
<evidence type="ECO:0000259" key="7">
    <source>
        <dbReference type="Pfam" id="PF00171"/>
    </source>
</evidence>
<evidence type="ECO:0000256" key="2">
    <source>
        <dbReference type="ARBA" id="ARBA00023002"/>
    </source>
</evidence>
<dbReference type="InterPro" id="IPR016162">
    <property type="entry name" value="Ald_DH_N"/>
</dbReference>
<dbReference type="PANTHER" id="PTHR43570">
    <property type="entry name" value="ALDEHYDE DEHYDROGENASE"/>
    <property type="match status" value="1"/>
</dbReference>
<keyword evidence="9" id="KW-1185">Reference proteome</keyword>
<protein>
    <recommendedName>
        <fullName evidence="3">Aldehyde dehydrogenase</fullName>
    </recommendedName>
</protein>
<dbReference type="GO" id="GO:0005737">
    <property type="term" value="C:cytoplasm"/>
    <property type="evidence" value="ECO:0007669"/>
    <property type="project" value="TreeGrafter"/>
</dbReference>
<evidence type="ECO:0000256" key="5">
    <source>
        <dbReference type="PROSITE-ProRule" id="PRU10007"/>
    </source>
</evidence>
<accession>A0A140DRD4</accession>
<dbReference type="GO" id="GO:0004029">
    <property type="term" value="F:aldehyde dehydrogenase (NAD+) activity"/>
    <property type="evidence" value="ECO:0007669"/>
    <property type="project" value="TreeGrafter"/>
</dbReference>
<dbReference type="PROSITE" id="PS00070">
    <property type="entry name" value="ALDEHYDE_DEHYDR_CYS"/>
    <property type="match status" value="1"/>
</dbReference>
<comment type="similarity">
    <text evidence="1 3 6">Belongs to the aldehyde dehydrogenase family.</text>
</comment>
<dbReference type="Pfam" id="PF00171">
    <property type="entry name" value="Aldedh"/>
    <property type="match status" value="1"/>
</dbReference>
<evidence type="ECO:0000256" key="4">
    <source>
        <dbReference type="PIRSR" id="PIRSR036492-1"/>
    </source>
</evidence>
<dbReference type="RefSeq" id="WP_067554059.1">
    <property type="nucleotide sequence ID" value="NZ_CANASY010000004.1"/>
</dbReference>
<dbReference type="InterPro" id="IPR012394">
    <property type="entry name" value="Aldehyde_DH_NAD(P)"/>
</dbReference>
<gene>
    <name evidence="8" type="ORF">AALO17_00770</name>
</gene>
<dbReference type="PANTHER" id="PTHR43570:SF16">
    <property type="entry name" value="ALDEHYDE DEHYDROGENASE TYPE III, ISOFORM Q"/>
    <property type="match status" value="1"/>
</dbReference>
<dbReference type="OrthoDB" id="9762913at2"/>
<proteinExistence type="inferred from homology"/>
<keyword evidence="2 3" id="KW-0560">Oxidoreductase</keyword>
<dbReference type="InterPro" id="IPR016161">
    <property type="entry name" value="Ald_DH/histidinol_DH"/>
</dbReference>
<dbReference type="Gene3D" id="3.40.309.10">
    <property type="entry name" value="Aldehyde Dehydrogenase, Chain A, domain 2"/>
    <property type="match status" value="1"/>
</dbReference>
<dbReference type="GO" id="GO:0006081">
    <property type="term" value="P:aldehyde metabolic process"/>
    <property type="evidence" value="ECO:0007669"/>
    <property type="project" value="InterPro"/>
</dbReference>
<evidence type="ECO:0000256" key="6">
    <source>
        <dbReference type="RuleBase" id="RU003345"/>
    </source>
</evidence>
<dbReference type="PROSITE" id="PS00687">
    <property type="entry name" value="ALDEHYDE_DEHYDR_GLU"/>
    <property type="match status" value="1"/>
</dbReference>
<evidence type="ECO:0000313" key="9">
    <source>
        <dbReference type="Proteomes" id="UP000069771"/>
    </source>
</evidence>
<dbReference type="GeneID" id="78476997"/>
<dbReference type="EMBL" id="CP011391">
    <property type="protein sequence ID" value="AMK53211.1"/>
    <property type="molecule type" value="Genomic_DNA"/>
</dbReference>
<evidence type="ECO:0000256" key="3">
    <source>
        <dbReference type="PIRNR" id="PIRNR036492"/>
    </source>
</evidence>
<dbReference type="InterPro" id="IPR016163">
    <property type="entry name" value="Ald_DH_C"/>
</dbReference>
<organism evidence="8 9">
    <name type="scientific">Faecalibaculum rodentium</name>
    <dbReference type="NCBI Taxonomy" id="1702221"/>
    <lineage>
        <taxon>Bacteria</taxon>
        <taxon>Bacillati</taxon>
        <taxon>Bacillota</taxon>
        <taxon>Erysipelotrichia</taxon>
        <taxon>Erysipelotrichales</taxon>
        <taxon>Erysipelotrichaceae</taxon>
        <taxon>Faecalibaculum</taxon>
    </lineage>
</organism>
<dbReference type="FunFam" id="3.40.605.10:FF:000004">
    <property type="entry name" value="Aldehyde dehydrogenase"/>
    <property type="match status" value="1"/>
</dbReference>
<dbReference type="InterPro" id="IPR016160">
    <property type="entry name" value="Ald_DH_CS_CYS"/>
</dbReference>
<sequence length="455" mass="50967">MNTQNIREITDGQRAFFATEQTLDVSFRKRQLARLEAAVYAWQPEIEQALFQDLGKDATESWMTEIGMVLSEIRYQRRHLEEFARESCVPTPLANFYARSRIVKMPYGTVLVMSPWNYPFLLSMQPLVEALAAGNTVVLKPGSASSHTSQVMADMLASVFPSSYVAVIQGGHAENSALLAQKFDYIFFTGSRHVGQVVLEAAAKYVTPVTLELGGKSPAIVDETADIALSARRILWGKALNAGQTCVAPDYVLVHESVKDGLVRQLRHEANIQVNADAKIITEKAFARLSGLIEAEEKLGRPVYSRGREYPKIGMTIVDDVQWSDPVMDQEIFGPILPVLTYSDWETDVVQKMKDLPHPLACYLFSRNHGHIQWMKTRMQFGGGCVNDTVIQLASDRLPFGGVGDSGMGQYHGKFGFDTFTHLKSVVEKGLWIDVPVRYRPFTTRAEKLIRRLMK</sequence>
<evidence type="ECO:0000313" key="8">
    <source>
        <dbReference type="EMBL" id="AMK53211.1"/>
    </source>
</evidence>
<name>A0A140DRD4_9FIRM</name>
<dbReference type="KEGG" id="fro:AALO17_00770"/>
<reference evidence="8 9" key="1">
    <citation type="journal article" date="2016" name="Gut Pathog.">
        <title>Whole genome sequencing of "Faecalibaculum rodentium" ALO17, isolated from C57BL/6J laboratory mouse feces.</title>
        <authorList>
            <person name="Lim S."/>
            <person name="Chang D.H."/>
            <person name="Ahn S."/>
            <person name="Kim B.C."/>
        </authorList>
    </citation>
    <scope>NUCLEOTIDE SEQUENCE [LARGE SCALE GENOMIC DNA]</scope>
    <source>
        <strain evidence="8 9">Alo17</strain>
    </source>
</reference>
<dbReference type="Proteomes" id="UP000069771">
    <property type="component" value="Chromosome"/>
</dbReference>